<proteinExistence type="predicted"/>
<sequence length="74" mass="8316">MAGNKVTRCICHGRTFKEVQAFARKHQIHSVEELQQHDFCSNGCGLCIPYIKEVLTSGQLSFFPGEPFQKDSVS</sequence>
<dbReference type="EMBL" id="JAGGJA010000002">
    <property type="protein sequence ID" value="MCW9705837.1"/>
    <property type="molecule type" value="Genomic_DNA"/>
</dbReference>
<dbReference type="Pfam" id="PF04324">
    <property type="entry name" value="Fer2_BFD"/>
    <property type="match status" value="1"/>
</dbReference>
<dbReference type="RefSeq" id="WP_265764509.1">
    <property type="nucleotide sequence ID" value="NZ_JAGGJA010000002.1"/>
</dbReference>
<gene>
    <name evidence="2" type="ORF">J6I44_03185</name>
</gene>
<reference evidence="2 3" key="1">
    <citation type="submission" date="2021-03" db="EMBL/GenBank/DDBJ databases">
        <title>Aliifodinibius sp. nov., a new bacterium isolated from saline soil.</title>
        <authorList>
            <person name="Galisteo C."/>
            <person name="De La Haba R."/>
            <person name="Sanchez-Porro C."/>
            <person name="Ventosa A."/>
        </authorList>
    </citation>
    <scope>NUCLEOTIDE SEQUENCE [LARGE SCALE GENOMIC DNA]</scope>
    <source>
        <strain evidence="2 3">1BSP15-2V2</strain>
    </source>
</reference>
<name>A0ABT3PIT9_9BACT</name>
<comment type="caution">
    <text evidence="2">The sequence shown here is derived from an EMBL/GenBank/DDBJ whole genome shotgun (WGS) entry which is preliminary data.</text>
</comment>
<dbReference type="Gene3D" id="1.10.10.1100">
    <property type="entry name" value="BFD-like [2Fe-2S]-binding domain"/>
    <property type="match status" value="1"/>
</dbReference>
<dbReference type="Proteomes" id="UP001207918">
    <property type="component" value="Unassembled WGS sequence"/>
</dbReference>
<feature type="domain" description="BFD-like [2Fe-2S]-binding" evidence="1">
    <location>
        <begin position="9"/>
        <end position="56"/>
    </location>
</feature>
<keyword evidence="3" id="KW-1185">Reference proteome</keyword>
<evidence type="ECO:0000259" key="1">
    <source>
        <dbReference type="Pfam" id="PF04324"/>
    </source>
</evidence>
<evidence type="ECO:0000313" key="2">
    <source>
        <dbReference type="EMBL" id="MCW9705837.1"/>
    </source>
</evidence>
<dbReference type="InterPro" id="IPR007419">
    <property type="entry name" value="BFD-like_2Fe2S-bd_dom"/>
</dbReference>
<evidence type="ECO:0000313" key="3">
    <source>
        <dbReference type="Proteomes" id="UP001207918"/>
    </source>
</evidence>
<dbReference type="InterPro" id="IPR041854">
    <property type="entry name" value="BFD-like_2Fe2S-bd_dom_sf"/>
</dbReference>
<organism evidence="2 3">
    <name type="scientific">Fodinibius salsisoli</name>
    <dbReference type="NCBI Taxonomy" id="2820877"/>
    <lineage>
        <taxon>Bacteria</taxon>
        <taxon>Pseudomonadati</taxon>
        <taxon>Balneolota</taxon>
        <taxon>Balneolia</taxon>
        <taxon>Balneolales</taxon>
        <taxon>Balneolaceae</taxon>
        <taxon>Fodinibius</taxon>
    </lineage>
</organism>
<protein>
    <submittedName>
        <fullName evidence="2">(2Fe-2S)-binding protein</fullName>
    </submittedName>
</protein>
<accession>A0ABT3PIT9</accession>